<organism evidence="1 2">
    <name type="scientific">Rhamnella rubrinervis</name>
    <dbReference type="NCBI Taxonomy" id="2594499"/>
    <lineage>
        <taxon>Eukaryota</taxon>
        <taxon>Viridiplantae</taxon>
        <taxon>Streptophyta</taxon>
        <taxon>Embryophyta</taxon>
        <taxon>Tracheophyta</taxon>
        <taxon>Spermatophyta</taxon>
        <taxon>Magnoliopsida</taxon>
        <taxon>eudicotyledons</taxon>
        <taxon>Gunneridae</taxon>
        <taxon>Pentapetalae</taxon>
        <taxon>rosids</taxon>
        <taxon>fabids</taxon>
        <taxon>Rosales</taxon>
        <taxon>Rhamnaceae</taxon>
        <taxon>rhamnoid group</taxon>
        <taxon>Rhamneae</taxon>
        <taxon>Rhamnella</taxon>
    </lineage>
</organism>
<dbReference type="EMBL" id="VOIH02000009">
    <property type="protein sequence ID" value="KAF3438122.1"/>
    <property type="molecule type" value="Genomic_DNA"/>
</dbReference>
<evidence type="ECO:0000313" key="1">
    <source>
        <dbReference type="EMBL" id="KAF3438122.1"/>
    </source>
</evidence>
<accession>A0A8K0DV76</accession>
<gene>
    <name evidence="1" type="ORF">FNV43_RR20878</name>
</gene>
<proteinExistence type="predicted"/>
<reference evidence="1" key="1">
    <citation type="submission" date="2020-03" db="EMBL/GenBank/DDBJ databases">
        <title>A high-quality chromosome-level genome assembly of a woody plant with both climbing and erect habits, Rhamnella rubrinervis.</title>
        <authorList>
            <person name="Lu Z."/>
            <person name="Yang Y."/>
            <person name="Zhu X."/>
            <person name="Sun Y."/>
        </authorList>
    </citation>
    <scope>NUCLEOTIDE SEQUENCE</scope>
    <source>
        <strain evidence="1">BYM</strain>
        <tissue evidence="1">Leaf</tissue>
    </source>
</reference>
<evidence type="ECO:0000313" key="2">
    <source>
        <dbReference type="Proteomes" id="UP000796880"/>
    </source>
</evidence>
<comment type="caution">
    <text evidence="1">The sequence shown here is derived from an EMBL/GenBank/DDBJ whole genome shotgun (WGS) entry which is preliminary data.</text>
</comment>
<name>A0A8K0DV76_9ROSA</name>
<sequence>MARASDHLLADSDTVIYRNTSGDPNALRCLCSCLLGCLGPSDSGQRTREDPKYQQKVENTITYKETFIDDRLLPIYIDTSRGTQSTPP</sequence>
<dbReference type="Proteomes" id="UP000796880">
    <property type="component" value="Unassembled WGS sequence"/>
</dbReference>
<protein>
    <submittedName>
        <fullName evidence="1">Uncharacterized protein</fullName>
    </submittedName>
</protein>
<dbReference type="AlphaFoldDB" id="A0A8K0DV76"/>
<keyword evidence="2" id="KW-1185">Reference proteome</keyword>